<organism evidence="1">
    <name type="scientific">Candidatus Kentrum sp. UNK</name>
    <dbReference type="NCBI Taxonomy" id="2126344"/>
    <lineage>
        <taxon>Bacteria</taxon>
        <taxon>Pseudomonadati</taxon>
        <taxon>Pseudomonadota</taxon>
        <taxon>Gammaproteobacteria</taxon>
        <taxon>Candidatus Kentrum</taxon>
    </lineage>
</organism>
<sequence length="55" mass="6340">MRTLKPTALARNANIRIGKIKIPKNRCLRKEHPVWILARSANMFVEVIGKCPNDR</sequence>
<gene>
    <name evidence="1" type="ORF">BECKUNK1418G_GA0071005_10918</name>
    <name evidence="2" type="ORF">BECKUNK1418H_GA0071006_10668</name>
</gene>
<dbReference type="EMBL" id="CAADGD010000066">
    <property type="protein sequence ID" value="VFK71439.1"/>
    <property type="molecule type" value="Genomic_DNA"/>
</dbReference>
<proteinExistence type="predicted"/>
<evidence type="ECO:0000313" key="1">
    <source>
        <dbReference type="EMBL" id="VFK66399.1"/>
    </source>
</evidence>
<dbReference type="AlphaFoldDB" id="A0A451AK39"/>
<dbReference type="EMBL" id="CAADFZ010000091">
    <property type="protein sequence ID" value="VFK66399.1"/>
    <property type="molecule type" value="Genomic_DNA"/>
</dbReference>
<protein>
    <submittedName>
        <fullName evidence="1">Uncharacterized protein</fullName>
    </submittedName>
</protein>
<accession>A0A451AK39</accession>
<reference evidence="1" key="1">
    <citation type="submission" date="2019-02" db="EMBL/GenBank/DDBJ databases">
        <authorList>
            <person name="Gruber-Vodicka R. H."/>
            <person name="Seah K. B. B."/>
        </authorList>
    </citation>
    <scope>NUCLEOTIDE SEQUENCE</scope>
    <source>
        <strain evidence="2">BECK_BY19</strain>
        <strain evidence="1">BECK_BY8</strain>
    </source>
</reference>
<name>A0A451AK39_9GAMM</name>
<evidence type="ECO:0000313" key="2">
    <source>
        <dbReference type="EMBL" id="VFK71439.1"/>
    </source>
</evidence>